<dbReference type="GO" id="GO:0032259">
    <property type="term" value="P:methylation"/>
    <property type="evidence" value="ECO:0007669"/>
    <property type="project" value="UniProtKB-KW"/>
</dbReference>
<evidence type="ECO:0000313" key="10">
    <source>
        <dbReference type="EMBL" id="MES4993864.1"/>
    </source>
</evidence>
<feature type="compositionally biased region" description="Basic and acidic residues" evidence="9">
    <location>
        <begin position="248"/>
        <end position="269"/>
    </location>
</feature>
<comment type="similarity">
    <text evidence="6 7">Belongs to the class I-like SAM-binding methyltransferase superfamily. C5-methyltransferase family.</text>
</comment>
<evidence type="ECO:0000256" key="2">
    <source>
        <dbReference type="ARBA" id="ARBA00022679"/>
    </source>
</evidence>
<keyword evidence="1 6" id="KW-0489">Methyltransferase</keyword>
<evidence type="ECO:0000256" key="8">
    <source>
        <dbReference type="RuleBase" id="RU000417"/>
    </source>
</evidence>
<feature type="active site" evidence="6">
    <location>
        <position position="86"/>
    </location>
</feature>
<evidence type="ECO:0000256" key="1">
    <source>
        <dbReference type="ARBA" id="ARBA00022603"/>
    </source>
</evidence>
<dbReference type="InterPro" id="IPR050390">
    <property type="entry name" value="C5-Methyltransferase"/>
</dbReference>
<evidence type="ECO:0000256" key="7">
    <source>
        <dbReference type="RuleBase" id="RU000416"/>
    </source>
</evidence>
<dbReference type="GO" id="GO:0003886">
    <property type="term" value="F:DNA (cytosine-5-)-methyltransferase activity"/>
    <property type="evidence" value="ECO:0007669"/>
    <property type="project" value="UniProtKB-EC"/>
</dbReference>
<dbReference type="InterPro" id="IPR031303">
    <property type="entry name" value="C5_meth_CS"/>
</dbReference>
<dbReference type="NCBIfam" id="TIGR00675">
    <property type="entry name" value="dcm"/>
    <property type="match status" value="1"/>
</dbReference>
<keyword evidence="3 6" id="KW-0949">S-adenosyl-L-methionine</keyword>
<dbReference type="RefSeq" id="WP_353574759.1">
    <property type="nucleotide sequence ID" value="NZ_JBETME010000024.1"/>
</dbReference>
<dbReference type="Gene3D" id="3.40.50.150">
    <property type="entry name" value="Vaccinia Virus protein VP39"/>
    <property type="match status" value="1"/>
</dbReference>
<dbReference type="PRINTS" id="PR00105">
    <property type="entry name" value="C5METTRFRASE"/>
</dbReference>
<dbReference type="PROSITE" id="PS00094">
    <property type="entry name" value="C5_MTASE_1"/>
    <property type="match status" value="1"/>
</dbReference>
<proteinExistence type="inferred from homology"/>
<dbReference type="InterPro" id="IPR029063">
    <property type="entry name" value="SAM-dependent_MTases_sf"/>
</dbReference>
<dbReference type="PROSITE" id="PS51679">
    <property type="entry name" value="SAM_MT_C5"/>
    <property type="match status" value="1"/>
</dbReference>
<name>A0ABD5LRW5_AGRRD</name>
<dbReference type="Pfam" id="PF00145">
    <property type="entry name" value="DNA_methylase"/>
    <property type="match status" value="1"/>
</dbReference>
<organism evidence="10 11">
    <name type="scientific">Agrobacterium radiobacter</name>
    <dbReference type="NCBI Taxonomy" id="362"/>
    <lineage>
        <taxon>Bacteria</taxon>
        <taxon>Pseudomonadati</taxon>
        <taxon>Pseudomonadota</taxon>
        <taxon>Alphaproteobacteria</taxon>
        <taxon>Hyphomicrobiales</taxon>
        <taxon>Rhizobiaceae</taxon>
        <taxon>Rhizobium/Agrobacterium group</taxon>
        <taxon>Agrobacterium</taxon>
        <taxon>Agrobacterium tumefaciens complex</taxon>
    </lineage>
</organism>
<reference evidence="10 11" key="1">
    <citation type="submission" date="2024-06" db="EMBL/GenBank/DDBJ databases">
        <title>Genome sequencing of Agrobacterium spp. from tobacco in Serbia.</title>
        <authorList>
            <person name="Ilicic R.J."/>
            <person name="Studholme D.J."/>
            <person name="Jelusic A."/>
            <person name="Barac G."/>
            <person name="Bagi F."/>
            <person name="Popovic Milovanovic T."/>
        </authorList>
    </citation>
    <scope>NUCLEOTIDE SEQUENCE [LARGE SCALE GENOMIC DNA]</scope>
    <source>
        <strain evidence="10 11">DA1</strain>
    </source>
</reference>
<dbReference type="Proteomes" id="UP001438189">
    <property type="component" value="Unassembled WGS sequence"/>
</dbReference>
<keyword evidence="2 6" id="KW-0808">Transferase</keyword>
<evidence type="ECO:0000313" key="11">
    <source>
        <dbReference type="Proteomes" id="UP001438189"/>
    </source>
</evidence>
<evidence type="ECO:0000256" key="9">
    <source>
        <dbReference type="SAM" id="MobiDB-lite"/>
    </source>
</evidence>
<keyword evidence="4" id="KW-0680">Restriction system</keyword>
<evidence type="ECO:0000256" key="3">
    <source>
        <dbReference type="ARBA" id="ARBA00022691"/>
    </source>
</evidence>
<accession>A0ABD5LRW5</accession>
<protein>
    <recommendedName>
        <fullName evidence="8">Cytosine-specific methyltransferase</fullName>
        <ecNumber evidence="8">2.1.1.37</ecNumber>
    </recommendedName>
</protein>
<dbReference type="PANTHER" id="PTHR10629:SF52">
    <property type="entry name" value="DNA (CYTOSINE-5)-METHYLTRANSFERASE 1"/>
    <property type="match status" value="1"/>
</dbReference>
<dbReference type="EMBL" id="JBETME010000024">
    <property type="protein sequence ID" value="MES4993864.1"/>
    <property type="molecule type" value="Genomic_DNA"/>
</dbReference>
<dbReference type="InterPro" id="IPR001525">
    <property type="entry name" value="C5_MeTfrase"/>
</dbReference>
<gene>
    <name evidence="10" type="ORF">ABVB70_26590</name>
</gene>
<evidence type="ECO:0000256" key="5">
    <source>
        <dbReference type="ARBA" id="ARBA00047422"/>
    </source>
</evidence>
<dbReference type="AlphaFoldDB" id="A0ABD5LRW5"/>
<feature type="region of interest" description="Disordered" evidence="9">
    <location>
        <begin position="240"/>
        <end position="272"/>
    </location>
</feature>
<sequence>MKVADLFAGAGGFSLGAIDAGCEVVFAVEFNPHAALTYKNNIGKPSRAENVTVYNEDITKLDPTELARKHFSASVECDLLLGGPPCQGFSRHRIKNAGVADPRNALIHDYFGFVRALEPRAFLMENVPGMLWPRHKDYLDEFYAQAHASGYMIFDPVKIDARDYGTPQGRQRVFILGLRQDVATEGFIWPPKPTHGERRENMSAGLTAWVDCSQAFLPALANDPNDVHMRHGQTLIDAFASTPHNGGSRKDSNRELECHKGHDGHKDVYGRINPAKPAPTMTTACINPSKGRFVHPTLDHGITARQAARIQTFPDDFVFEGGLMAAGQQIGNAVPVLLARTLVTHIKNLLTSKQNIPGEAHLPMAKVG</sequence>
<dbReference type="EC" id="2.1.1.37" evidence="8"/>
<comment type="catalytic activity">
    <reaction evidence="5 8">
        <text>a 2'-deoxycytidine in DNA + S-adenosyl-L-methionine = a 5-methyl-2'-deoxycytidine in DNA + S-adenosyl-L-homocysteine + H(+)</text>
        <dbReference type="Rhea" id="RHEA:13681"/>
        <dbReference type="Rhea" id="RHEA-COMP:11369"/>
        <dbReference type="Rhea" id="RHEA-COMP:11370"/>
        <dbReference type="ChEBI" id="CHEBI:15378"/>
        <dbReference type="ChEBI" id="CHEBI:57856"/>
        <dbReference type="ChEBI" id="CHEBI:59789"/>
        <dbReference type="ChEBI" id="CHEBI:85452"/>
        <dbReference type="ChEBI" id="CHEBI:85454"/>
        <dbReference type="EC" id="2.1.1.37"/>
    </reaction>
</comment>
<dbReference type="GO" id="GO:0009307">
    <property type="term" value="P:DNA restriction-modification system"/>
    <property type="evidence" value="ECO:0007669"/>
    <property type="project" value="UniProtKB-KW"/>
</dbReference>
<evidence type="ECO:0000256" key="4">
    <source>
        <dbReference type="ARBA" id="ARBA00022747"/>
    </source>
</evidence>
<dbReference type="SUPFAM" id="SSF53335">
    <property type="entry name" value="S-adenosyl-L-methionine-dependent methyltransferases"/>
    <property type="match status" value="1"/>
</dbReference>
<dbReference type="InterPro" id="IPR018117">
    <property type="entry name" value="C5_DNA_meth_AS"/>
</dbReference>
<comment type="caution">
    <text evidence="10">The sequence shown here is derived from an EMBL/GenBank/DDBJ whole genome shotgun (WGS) entry which is preliminary data.</text>
</comment>
<dbReference type="PROSITE" id="PS00095">
    <property type="entry name" value="C5_MTASE_2"/>
    <property type="match status" value="1"/>
</dbReference>
<dbReference type="PANTHER" id="PTHR10629">
    <property type="entry name" value="CYTOSINE-SPECIFIC METHYLTRANSFERASE"/>
    <property type="match status" value="1"/>
</dbReference>
<dbReference type="Gene3D" id="3.90.120.10">
    <property type="entry name" value="DNA Methylase, subunit A, domain 2"/>
    <property type="match status" value="1"/>
</dbReference>
<evidence type="ECO:0000256" key="6">
    <source>
        <dbReference type="PROSITE-ProRule" id="PRU01016"/>
    </source>
</evidence>